<dbReference type="AlphaFoldDB" id="A0A1D1VB41"/>
<evidence type="ECO:0000313" key="2">
    <source>
        <dbReference type="Proteomes" id="UP000186922"/>
    </source>
</evidence>
<keyword evidence="2" id="KW-1185">Reference proteome</keyword>
<reference evidence="1 2" key="1">
    <citation type="journal article" date="2016" name="Nat. Commun.">
        <title>Extremotolerant tardigrade genome and improved radiotolerance of human cultured cells by tardigrade-unique protein.</title>
        <authorList>
            <person name="Hashimoto T."/>
            <person name="Horikawa D.D."/>
            <person name="Saito Y."/>
            <person name="Kuwahara H."/>
            <person name="Kozuka-Hata H."/>
            <person name="Shin-I T."/>
            <person name="Minakuchi Y."/>
            <person name="Ohishi K."/>
            <person name="Motoyama A."/>
            <person name="Aizu T."/>
            <person name="Enomoto A."/>
            <person name="Kondo K."/>
            <person name="Tanaka S."/>
            <person name="Hara Y."/>
            <person name="Koshikawa S."/>
            <person name="Sagara H."/>
            <person name="Miura T."/>
            <person name="Yokobori S."/>
            <person name="Miyagawa K."/>
            <person name="Suzuki Y."/>
            <person name="Kubo T."/>
            <person name="Oyama M."/>
            <person name="Kohara Y."/>
            <person name="Fujiyama A."/>
            <person name="Arakawa K."/>
            <person name="Katayama T."/>
            <person name="Toyoda A."/>
            <person name="Kunieda T."/>
        </authorList>
    </citation>
    <scope>NUCLEOTIDE SEQUENCE [LARGE SCALE GENOMIC DNA]</scope>
    <source>
        <strain evidence="1 2">YOKOZUNA-1</strain>
    </source>
</reference>
<sequence length="108" mass="12046">MTIGQHGWTPKLTVRRDDAHLSAFLRHRPPSDADSALAASKPRFRCPHCEKNACLPPIIFRGEGAHSVNLSSVSRRSFDTVSQFVAQLGYPFMSSQVWWHVGAFGPTR</sequence>
<gene>
    <name evidence="1" type="primary">RvY_08312</name>
    <name evidence="1" type="synonym">RvY_08312.1</name>
    <name evidence="1" type="ORF">RvY_08312-1</name>
</gene>
<evidence type="ECO:0000313" key="1">
    <source>
        <dbReference type="EMBL" id="GAU96947.1"/>
    </source>
</evidence>
<protein>
    <submittedName>
        <fullName evidence="1">Uncharacterized protein</fullName>
    </submittedName>
</protein>
<name>A0A1D1VB41_RAMVA</name>
<dbReference type="EMBL" id="BDGG01000003">
    <property type="protein sequence ID" value="GAU96947.1"/>
    <property type="molecule type" value="Genomic_DNA"/>
</dbReference>
<comment type="caution">
    <text evidence="1">The sequence shown here is derived from an EMBL/GenBank/DDBJ whole genome shotgun (WGS) entry which is preliminary data.</text>
</comment>
<proteinExistence type="predicted"/>
<dbReference type="Proteomes" id="UP000186922">
    <property type="component" value="Unassembled WGS sequence"/>
</dbReference>
<accession>A0A1D1VB41</accession>
<organism evidence="1 2">
    <name type="scientific">Ramazzottius varieornatus</name>
    <name type="common">Water bear</name>
    <name type="synonym">Tardigrade</name>
    <dbReference type="NCBI Taxonomy" id="947166"/>
    <lineage>
        <taxon>Eukaryota</taxon>
        <taxon>Metazoa</taxon>
        <taxon>Ecdysozoa</taxon>
        <taxon>Tardigrada</taxon>
        <taxon>Eutardigrada</taxon>
        <taxon>Parachela</taxon>
        <taxon>Hypsibioidea</taxon>
        <taxon>Ramazzottiidae</taxon>
        <taxon>Ramazzottius</taxon>
    </lineage>
</organism>